<dbReference type="Pfam" id="PF18753">
    <property type="entry name" value="Nmad2"/>
    <property type="match status" value="1"/>
</dbReference>
<sequence>MSKVYIYVVARDFGFAPNPFHNMCTLATCKPVIRRVAEVNDWVVGMGGGRLRATGRCLFAMKVSASLTFEEYWQDPAYRDKKPKRNGSKKMIVGDNIYSRLEGAWQQENSHHSFPDGMPNPHNVQNDTQTNRVLVSNHFYYFGAAAIVIPPTVLDRMEYKNKRSHRTFTLAEAQPLISYIESDYEANKLFGDPFDFGSASARYSADDDKVTLEL</sequence>
<reference evidence="2 3" key="1">
    <citation type="submission" date="2020-10" db="EMBL/GenBank/DDBJ databases">
        <title>Genome analysis of Massilia species.</title>
        <authorList>
            <person name="Jung D.-H."/>
        </authorList>
    </citation>
    <scope>NUCLEOTIDE SEQUENCE [LARGE SCALE GENOMIC DNA]</scope>
    <source>
        <strain evidence="3">sipir</strain>
    </source>
</reference>
<dbReference type="EMBL" id="CP063361">
    <property type="protein sequence ID" value="UOD32170.1"/>
    <property type="molecule type" value="Genomic_DNA"/>
</dbReference>
<name>A0ABY4ABL1_9BURK</name>
<feature type="domain" description="Nucleotide modification associated" evidence="1">
    <location>
        <begin position="1"/>
        <end position="197"/>
    </location>
</feature>
<organism evidence="2 3">
    <name type="scientific">Massilia violaceinigra</name>
    <dbReference type="NCBI Taxonomy" id="2045208"/>
    <lineage>
        <taxon>Bacteria</taxon>
        <taxon>Pseudomonadati</taxon>
        <taxon>Pseudomonadota</taxon>
        <taxon>Betaproteobacteria</taxon>
        <taxon>Burkholderiales</taxon>
        <taxon>Oxalobacteraceae</taxon>
        <taxon>Telluria group</taxon>
        <taxon>Massilia</taxon>
    </lineage>
</organism>
<evidence type="ECO:0000259" key="1">
    <source>
        <dbReference type="Pfam" id="PF18753"/>
    </source>
</evidence>
<keyword evidence="3" id="KW-1185">Reference proteome</keyword>
<dbReference type="Proteomes" id="UP000831532">
    <property type="component" value="Chromosome"/>
</dbReference>
<dbReference type="RefSeq" id="WP_243493243.1">
    <property type="nucleotide sequence ID" value="NZ_CP063361.1"/>
</dbReference>
<protein>
    <recommendedName>
        <fullName evidence="1">Nucleotide modification associated domain-containing protein</fullName>
    </recommendedName>
</protein>
<proteinExistence type="predicted"/>
<evidence type="ECO:0000313" key="3">
    <source>
        <dbReference type="Proteomes" id="UP000831532"/>
    </source>
</evidence>
<dbReference type="InterPro" id="IPR041180">
    <property type="entry name" value="Nmad2"/>
</dbReference>
<evidence type="ECO:0000313" key="2">
    <source>
        <dbReference type="EMBL" id="UOD32170.1"/>
    </source>
</evidence>
<gene>
    <name evidence="2" type="ORF">INH39_11160</name>
</gene>
<accession>A0ABY4ABL1</accession>